<comment type="caution">
    <text evidence="2">The sequence shown here is derived from an EMBL/GenBank/DDBJ whole genome shotgun (WGS) entry which is preliminary data.</text>
</comment>
<feature type="compositionally biased region" description="Basic and acidic residues" evidence="1">
    <location>
        <begin position="1"/>
        <end position="10"/>
    </location>
</feature>
<feature type="region of interest" description="Disordered" evidence="1">
    <location>
        <begin position="1"/>
        <end position="112"/>
    </location>
</feature>
<organism evidence="2 3">
    <name type="scientific">Bugula neritina</name>
    <name type="common">Brown bryozoan</name>
    <name type="synonym">Sertularia neritina</name>
    <dbReference type="NCBI Taxonomy" id="10212"/>
    <lineage>
        <taxon>Eukaryota</taxon>
        <taxon>Metazoa</taxon>
        <taxon>Spiralia</taxon>
        <taxon>Lophotrochozoa</taxon>
        <taxon>Bryozoa</taxon>
        <taxon>Gymnolaemata</taxon>
        <taxon>Cheilostomatida</taxon>
        <taxon>Flustrina</taxon>
        <taxon>Buguloidea</taxon>
        <taxon>Bugulidae</taxon>
        <taxon>Bugula</taxon>
    </lineage>
</organism>
<feature type="compositionally biased region" description="Polar residues" evidence="1">
    <location>
        <begin position="85"/>
        <end position="96"/>
    </location>
</feature>
<dbReference type="AlphaFoldDB" id="A0A7J7KSV2"/>
<evidence type="ECO:0000313" key="2">
    <source>
        <dbReference type="EMBL" id="KAF6041291.1"/>
    </source>
</evidence>
<feature type="region of interest" description="Disordered" evidence="1">
    <location>
        <begin position="141"/>
        <end position="197"/>
    </location>
</feature>
<dbReference type="Proteomes" id="UP000593567">
    <property type="component" value="Unassembled WGS sequence"/>
</dbReference>
<dbReference type="EMBL" id="VXIV02000063">
    <property type="protein sequence ID" value="KAF6041291.1"/>
    <property type="molecule type" value="Genomic_DNA"/>
</dbReference>
<feature type="compositionally biased region" description="Basic and acidic residues" evidence="1">
    <location>
        <begin position="18"/>
        <end position="31"/>
    </location>
</feature>
<protein>
    <submittedName>
        <fullName evidence="2">Uncharacterized protein</fullName>
    </submittedName>
</protein>
<evidence type="ECO:0000256" key="1">
    <source>
        <dbReference type="SAM" id="MobiDB-lite"/>
    </source>
</evidence>
<accession>A0A7J7KSV2</accession>
<proteinExistence type="predicted"/>
<name>A0A7J7KSV2_BUGNE</name>
<evidence type="ECO:0000313" key="3">
    <source>
        <dbReference type="Proteomes" id="UP000593567"/>
    </source>
</evidence>
<gene>
    <name evidence="2" type="ORF">EB796_000453</name>
</gene>
<reference evidence="2" key="1">
    <citation type="submission" date="2020-06" db="EMBL/GenBank/DDBJ databases">
        <title>Draft genome of Bugula neritina, a colonial animal packing powerful symbionts and potential medicines.</title>
        <authorList>
            <person name="Rayko M."/>
        </authorList>
    </citation>
    <scope>NUCLEOTIDE SEQUENCE [LARGE SCALE GENOMIC DNA]</scope>
    <source>
        <strain evidence="2">Kwan_BN1</strain>
    </source>
</reference>
<sequence length="197" mass="20818">MAMDTIRNKQTDPTARSADAHIRRTGEKAEADDIIYGRNKTRRAKAGQPLRAMPTHCQQTEMTEAPQHVPSVRSGAENPIVKGTPSRQTPTHQLTPQDAAGNSLDMTQPTVAPAPEMISAAAASYSSPNAALLSPGRMEAAISNTPLPRSPNHGSPLPPLPRSAASRVASPKVATPKPTSPARFGSAQRLELSSPIL</sequence>
<keyword evidence="3" id="KW-1185">Reference proteome</keyword>